<accession>A0A8H3ZKX3</accession>
<reference evidence="2 3" key="1">
    <citation type="submission" date="2019-12" db="EMBL/GenBank/DDBJ databases">
        <title>A genome sequence resource for the geographically widespread anthracnose pathogen Colletotrichum asianum.</title>
        <authorList>
            <person name="Meng Y."/>
        </authorList>
    </citation>
    <scope>NUCLEOTIDE SEQUENCE [LARGE SCALE GENOMIC DNA]</scope>
    <source>
        <strain evidence="2 3">ICMP 18580</strain>
    </source>
</reference>
<dbReference type="EMBL" id="WOWK01000131">
    <property type="protein sequence ID" value="KAF0317396.1"/>
    <property type="molecule type" value="Genomic_DNA"/>
</dbReference>
<comment type="caution">
    <text evidence="2">The sequence shown here is derived from an EMBL/GenBank/DDBJ whole genome shotgun (WGS) entry which is preliminary data.</text>
</comment>
<evidence type="ECO:0000313" key="3">
    <source>
        <dbReference type="Proteomes" id="UP000434172"/>
    </source>
</evidence>
<gene>
    <name evidence="2" type="ORF">GQ607_015348</name>
</gene>
<feature type="region of interest" description="Disordered" evidence="1">
    <location>
        <begin position="120"/>
        <end position="158"/>
    </location>
</feature>
<proteinExistence type="predicted"/>
<name>A0A8H3ZKX3_9PEZI</name>
<dbReference type="Proteomes" id="UP000434172">
    <property type="component" value="Unassembled WGS sequence"/>
</dbReference>
<evidence type="ECO:0000313" key="2">
    <source>
        <dbReference type="EMBL" id="KAF0317396.1"/>
    </source>
</evidence>
<keyword evidence="3" id="KW-1185">Reference proteome</keyword>
<evidence type="ECO:0000256" key="1">
    <source>
        <dbReference type="SAM" id="MobiDB-lite"/>
    </source>
</evidence>
<organism evidence="2 3">
    <name type="scientific">Colletotrichum asianum</name>
    <dbReference type="NCBI Taxonomy" id="702518"/>
    <lineage>
        <taxon>Eukaryota</taxon>
        <taxon>Fungi</taxon>
        <taxon>Dikarya</taxon>
        <taxon>Ascomycota</taxon>
        <taxon>Pezizomycotina</taxon>
        <taxon>Sordariomycetes</taxon>
        <taxon>Hypocreomycetidae</taxon>
        <taxon>Glomerellales</taxon>
        <taxon>Glomerellaceae</taxon>
        <taxon>Colletotrichum</taxon>
        <taxon>Colletotrichum gloeosporioides species complex</taxon>
    </lineage>
</organism>
<sequence length="158" mass="16771">MEKRLQVLLGPSAAVTAASPAHALSLANNAVVAAGSDLSQSLSFAAFWHDFGLTFVTRRKFTMLSFLCPGGRPASKTSDTQLNSRRATIPLLPECHPMLACGLAALRPGRCWPQELELAHTHRPGAPQTPRENVPGGVPSAARRRGRTPPIEACTAPS</sequence>
<protein>
    <submittedName>
        <fullName evidence="2">Uncharacterized protein</fullName>
    </submittedName>
</protein>
<dbReference type="AlphaFoldDB" id="A0A8H3ZKX3"/>